<organism evidence="4 5">
    <name type="scientific">Streptomyces beijiangensis</name>
    <dbReference type="NCBI Taxonomy" id="163361"/>
    <lineage>
        <taxon>Bacteria</taxon>
        <taxon>Bacillati</taxon>
        <taxon>Actinomycetota</taxon>
        <taxon>Actinomycetes</taxon>
        <taxon>Kitasatosporales</taxon>
        <taxon>Streptomycetaceae</taxon>
        <taxon>Streptomyces</taxon>
    </lineage>
</organism>
<keyword evidence="5" id="KW-1185">Reference proteome</keyword>
<dbReference type="InterPro" id="IPR025996">
    <property type="entry name" value="MT1864/Rv1816-like_C"/>
</dbReference>
<dbReference type="SUPFAM" id="SSF48498">
    <property type="entry name" value="Tetracyclin repressor-like, C-terminal domain"/>
    <property type="match status" value="1"/>
</dbReference>
<comment type="caution">
    <text evidence="4">The sequence shown here is derived from an EMBL/GenBank/DDBJ whole genome shotgun (WGS) entry which is preliminary data.</text>
</comment>
<proteinExistence type="predicted"/>
<sequence>TVWAQLFGLVSFEIFGQFNRVVEDRDAFFAHAADGLAQTVGLLRGE</sequence>
<name>A0A939JI72_9ACTN</name>
<dbReference type="AlphaFoldDB" id="A0A939JI72"/>
<protein>
    <submittedName>
        <fullName evidence="4">WHG domain-containing protein</fullName>
    </submittedName>
</protein>
<dbReference type="Pfam" id="PF13305">
    <property type="entry name" value="TetR_C_33"/>
    <property type="match status" value="1"/>
</dbReference>
<gene>
    <name evidence="4" type="ORF">J0695_35295</name>
</gene>
<feature type="domain" description="HTH-type transcriptional regulator MT1864/Rv1816-like C-terminal" evidence="3">
    <location>
        <begin position="1"/>
        <end position="35"/>
    </location>
</feature>
<evidence type="ECO:0000259" key="3">
    <source>
        <dbReference type="Pfam" id="PF13305"/>
    </source>
</evidence>
<reference evidence="4" key="1">
    <citation type="submission" date="2021-03" db="EMBL/GenBank/DDBJ databases">
        <title>Streptomyces poriferae sp. nov., a novel marine sponge-derived Actinobacteria species with anti-MRSA activity.</title>
        <authorList>
            <person name="Sandoval-Powers M."/>
            <person name="Kralova S."/>
            <person name="Nguyen G.-S."/>
            <person name="Fawwal D."/>
            <person name="Degnes K."/>
            <person name="Klinkenberg G."/>
            <person name="Sletta H."/>
            <person name="Wentzel A."/>
            <person name="Liles M.R."/>
        </authorList>
    </citation>
    <scope>NUCLEOTIDE SEQUENCE</scope>
    <source>
        <strain evidence="4">DSM 41794</strain>
    </source>
</reference>
<dbReference type="InterPro" id="IPR036271">
    <property type="entry name" value="Tet_transcr_reg_TetR-rel_C_sf"/>
</dbReference>
<keyword evidence="2" id="KW-0804">Transcription</keyword>
<dbReference type="Gene3D" id="1.10.357.10">
    <property type="entry name" value="Tetracycline Repressor, domain 2"/>
    <property type="match status" value="1"/>
</dbReference>
<evidence type="ECO:0000256" key="1">
    <source>
        <dbReference type="ARBA" id="ARBA00023015"/>
    </source>
</evidence>
<evidence type="ECO:0000313" key="5">
    <source>
        <dbReference type="Proteomes" id="UP000664167"/>
    </source>
</evidence>
<feature type="non-terminal residue" evidence="4">
    <location>
        <position position="1"/>
    </location>
</feature>
<evidence type="ECO:0000313" key="4">
    <source>
        <dbReference type="EMBL" id="MBO0516991.1"/>
    </source>
</evidence>
<dbReference type="Proteomes" id="UP000664167">
    <property type="component" value="Unassembled WGS sequence"/>
</dbReference>
<evidence type="ECO:0000256" key="2">
    <source>
        <dbReference type="ARBA" id="ARBA00023163"/>
    </source>
</evidence>
<accession>A0A939JI72</accession>
<dbReference type="RefSeq" id="WP_206968858.1">
    <property type="nucleotide sequence ID" value="NZ_JAFLRJ010000476.1"/>
</dbReference>
<dbReference type="EMBL" id="JAFLRJ010000476">
    <property type="protein sequence ID" value="MBO0516991.1"/>
    <property type="molecule type" value="Genomic_DNA"/>
</dbReference>
<keyword evidence="1" id="KW-0805">Transcription regulation</keyword>